<name>A0A0A6RSA5_9GAMM</name>
<sequence length="60" mass="6755">MSFLATNASVPKTTTESEYINDDTAANKLKTWKTQVADLEKETKILQFHVDTLYSMSQGL</sequence>
<evidence type="ECO:0000313" key="2">
    <source>
        <dbReference type="Proteomes" id="UP000030428"/>
    </source>
</evidence>
<protein>
    <submittedName>
        <fullName evidence="1">Uncharacterized protein</fullName>
    </submittedName>
</protein>
<dbReference type="AlphaFoldDB" id="A0A0A6RSA5"/>
<dbReference type="Proteomes" id="UP000030428">
    <property type="component" value="Unassembled WGS sequence"/>
</dbReference>
<comment type="caution">
    <text evidence="1">The sequence shown here is derived from an EMBL/GenBank/DDBJ whole genome shotgun (WGS) entry which is preliminary data.</text>
</comment>
<evidence type="ECO:0000313" key="1">
    <source>
        <dbReference type="EMBL" id="KHD06756.1"/>
    </source>
</evidence>
<reference evidence="1 2" key="1">
    <citation type="journal article" date="2016" name="Front. Microbiol.">
        <title>Single-Cell (Meta-)Genomics of a Dimorphic Candidatus Thiomargarita nelsonii Reveals Genomic Plasticity.</title>
        <authorList>
            <person name="Flood B.E."/>
            <person name="Fliss P."/>
            <person name="Jones D.S."/>
            <person name="Dick G.J."/>
            <person name="Jain S."/>
            <person name="Kaster A.K."/>
            <person name="Winkel M."/>
            <person name="Mussmann M."/>
            <person name="Bailey J."/>
        </authorList>
    </citation>
    <scope>NUCLEOTIDE SEQUENCE [LARGE SCALE GENOMIC DNA]</scope>
    <source>
        <strain evidence="1">Hydrate Ridge</strain>
    </source>
</reference>
<keyword evidence="2" id="KW-1185">Reference proteome</keyword>
<accession>A0A0A6RSA5</accession>
<organism evidence="1 2">
    <name type="scientific">Candidatus Thiomargarita nelsonii</name>
    <dbReference type="NCBI Taxonomy" id="1003181"/>
    <lineage>
        <taxon>Bacteria</taxon>
        <taxon>Pseudomonadati</taxon>
        <taxon>Pseudomonadota</taxon>
        <taxon>Gammaproteobacteria</taxon>
        <taxon>Thiotrichales</taxon>
        <taxon>Thiotrichaceae</taxon>
        <taxon>Thiomargarita</taxon>
    </lineage>
</organism>
<proteinExistence type="predicted"/>
<gene>
    <name evidence="1" type="ORF">PN36_02280</name>
</gene>
<dbReference type="EMBL" id="JSZA02000005">
    <property type="protein sequence ID" value="KHD06756.1"/>
    <property type="molecule type" value="Genomic_DNA"/>
</dbReference>